<accession>A0A6I4TAC7</accession>
<evidence type="ECO:0000256" key="1">
    <source>
        <dbReference type="ARBA" id="ARBA00005495"/>
    </source>
</evidence>
<comment type="caution">
    <text evidence="5">The sequence shown here is derived from an EMBL/GenBank/DDBJ whole genome shotgun (WGS) entry which is preliminary data.</text>
</comment>
<dbReference type="GO" id="GO:0046872">
    <property type="term" value="F:metal ion binding"/>
    <property type="evidence" value="ECO:0007669"/>
    <property type="project" value="UniProtKB-KW"/>
</dbReference>
<keyword evidence="3" id="KW-0862">Zinc</keyword>
<evidence type="ECO:0000256" key="2">
    <source>
        <dbReference type="ARBA" id="ARBA00022723"/>
    </source>
</evidence>
<dbReference type="EMBL" id="WTYT01000006">
    <property type="protein sequence ID" value="MXO66973.1"/>
    <property type="molecule type" value="Genomic_DNA"/>
</dbReference>
<dbReference type="Pfam" id="PF04828">
    <property type="entry name" value="GFA"/>
    <property type="match status" value="1"/>
</dbReference>
<dbReference type="InterPro" id="IPR006913">
    <property type="entry name" value="CENP-V/GFA"/>
</dbReference>
<protein>
    <submittedName>
        <fullName evidence="5">GFA family protein</fullName>
    </submittedName>
</protein>
<dbReference type="OrthoDB" id="7186766at2"/>
<dbReference type="GO" id="GO:0016846">
    <property type="term" value="F:carbon-sulfur lyase activity"/>
    <property type="evidence" value="ECO:0007669"/>
    <property type="project" value="InterPro"/>
</dbReference>
<comment type="similarity">
    <text evidence="1">Belongs to the Gfa family.</text>
</comment>
<evidence type="ECO:0000256" key="3">
    <source>
        <dbReference type="ARBA" id="ARBA00022833"/>
    </source>
</evidence>
<organism evidence="5 6">
    <name type="scientific">Altericroceibacterium endophyticum</name>
    <dbReference type="NCBI Taxonomy" id="1808508"/>
    <lineage>
        <taxon>Bacteria</taxon>
        <taxon>Pseudomonadati</taxon>
        <taxon>Pseudomonadota</taxon>
        <taxon>Alphaproteobacteria</taxon>
        <taxon>Sphingomonadales</taxon>
        <taxon>Erythrobacteraceae</taxon>
        <taxon>Altericroceibacterium</taxon>
    </lineage>
</organism>
<dbReference type="AlphaFoldDB" id="A0A6I4TAC7"/>
<keyword evidence="2" id="KW-0479">Metal-binding</keyword>
<feature type="domain" description="CENP-V/GFA" evidence="4">
    <location>
        <begin position="3"/>
        <end position="94"/>
    </location>
</feature>
<name>A0A6I4TAC7_9SPHN</name>
<sequence length="126" mass="13945">MKITADPVINVCHCRMCQSWTGGPMFSVIAKTQDIVGHHLVHARKSSDWAERASCTRCGSSLWYHFLPSDQYFFCAGSFDLPATFEIKGQIFTDEKPAYYDLAQNTVMKTGAQVLAEAGFAPDSEG</sequence>
<evidence type="ECO:0000259" key="4">
    <source>
        <dbReference type="Pfam" id="PF04828"/>
    </source>
</evidence>
<gene>
    <name evidence="5" type="ORF">GRI91_14500</name>
</gene>
<proteinExistence type="inferred from homology"/>
<evidence type="ECO:0000313" key="6">
    <source>
        <dbReference type="Proteomes" id="UP000438476"/>
    </source>
</evidence>
<dbReference type="Proteomes" id="UP000438476">
    <property type="component" value="Unassembled WGS sequence"/>
</dbReference>
<keyword evidence="6" id="KW-1185">Reference proteome</keyword>
<reference evidence="5 6" key="1">
    <citation type="submission" date="2019-12" db="EMBL/GenBank/DDBJ databases">
        <title>Genomic-based taxomic classification of the family Erythrobacteraceae.</title>
        <authorList>
            <person name="Xu L."/>
        </authorList>
    </citation>
    <scope>NUCLEOTIDE SEQUENCE [LARGE SCALE GENOMIC DNA]</scope>
    <source>
        <strain evidence="5 6">LMG 29518</strain>
    </source>
</reference>
<dbReference type="InterPro" id="IPR011057">
    <property type="entry name" value="Mss4-like_sf"/>
</dbReference>
<dbReference type="Gene3D" id="3.90.1590.10">
    <property type="entry name" value="glutathione-dependent formaldehyde- activating enzyme (gfa)"/>
    <property type="match status" value="1"/>
</dbReference>
<evidence type="ECO:0000313" key="5">
    <source>
        <dbReference type="EMBL" id="MXO66973.1"/>
    </source>
</evidence>
<dbReference type="SUPFAM" id="SSF51316">
    <property type="entry name" value="Mss4-like"/>
    <property type="match status" value="1"/>
</dbReference>